<proteinExistence type="predicted"/>
<dbReference type="EMBL" id="FMAH01000023">
    <property type="protein sequence ID" value="SCB35128.1"/>
    <property type="molecule type" value="Genomic_DNA"/>
</dbReference>
<evidence type="ECO:0000313" key="2">
    <source>
        <dbReference type="Proteomes" id="UP000199435"/>
    </source>
</evidence>
<dbReference type="Proteomes" id="UP000199435">
    <property type="component" value="Unassembled WGS sequence"/>
</dbReference>
<sequence length="135" mass="14041">MKQLLAALVNGNAAEASFRPAVLVFGRISLKHLVMAGSILLAAAPGEAVPTMADVPALAKTAVARRIDVPASAIHILSAKPSERMPGFVVCGRVDTASGAGDGERFFVIIPGDFAILDQDGKGLVDTYWSANHCE</sequence>
<reference evidence="2" key="1">
    <citation type="submission" date="2016-08" db="EMBL/GenBank/DDBJ databases">
        <authorList>
            <person name="Varghese N."/>
            <person name="Submissions Spin"/>
        </authorList>
    </citation>
    <scope>NUCLEOTIDE SEQUENCE [LARGE SCALE GENOMIC DNA]</scope>
    <source>
        <strain evidence="2">HAMBI 2971</strain>
    </source>
</reference>
<name>A0A1C3W5N6_9HYPH</name>
<dbReference type="AlphaFoldDB" id="A0A1C3W5N6"/>
<accession>A0A1C3W5N6</accession>
<gene>
    <name evidence="1" type="ORF">GA0061102_102323</name>
</gene>
<keyword evidence="2" id="KW-1185">Reference proteome</keyword>
<evidence type="ECO:0000313" key="1">
    <source>
        <dbReference type="EMBL" id="SCB35128.1"/>
    </source>
</evidence>
<protein>
    <submittedName>
        <fullName evidence="1">Uncharacterized protein</fullName>
    </submittedName>
</protein>
<organism evidence="1 2">
    <name type="scientific">Rhizobium miluonense</name>
    <dbReference type="NCBI Taxonomy" id="411945"/>
    <lineage>
        <taxon>Bacteria</taxon>
        <taxon>Pseudomonadati</taxon>
        <taxon>Pseudomonadota</taxon>
        <taxon>Alphaproteobacteria</taxon>
        <taxon>Hyphomicrobiales</taxon>
        <taxon>Rhizobiaceae</taxon>
        <taxon>Rhizobium/Agrobacterium group</taxon>
        <taxon>Rhizobium</taxon>
    </lineage>
</organism>